<dbReference type="PANTHER" id="PTHR11902:SF1">
    <property type="entry name" value="ENOLASE"/>
    <property type="match status" value="1"/>
</dbReference>
<name>A0A9D1VVR7_9FIRM</name>
<evidence type="ECO:0000256" key="4">
    <source>
        <dbReference type="ARBA" id="ARBA00017068"/>
    </source>
</evidence>
<dbReference type="PANTHER" id="PTHR11902">
    <property type="entry name" value="ENOLASE"/>
    <property type="match status" value="1"/>
</dbReference>
<feature type="binding site" evidence="11">
    <location>
        <position position="273"/>
    </location>
    <ligand>
        <name>Mg(2+)</name>
        <dbReference type="ChEBI" id="CHEBI:18420"/>
    </ligand>
</feature>
<evidence type="ECO:0000313" key="16">
    <source>
        <dbReference type="Proteomes" id="UP000824243"/>
    </source>
</evidence>
<feature type="domain" description="Enolase N-terminal" evidence="14">
    <location>
        <begin position="7"/>
        <end position="156"/>
    </location>
</feature>
<evidence type="ECO:0000256" key="5">
    <source>
        <dbReference type="ARBA" id="ARBA00022525"/>
    </source>
</evidence>
<evidence type="ECO:0000259" key="14">
    <source>
        <dbReference type="SMART" id="SM01193"/>
    </source>
</evidence>
<dbReference type="GO" id="GO:0004634">
    <property type="term" value="F:phosphopyruvate hydratase activity"/>
    <property type="evidence" value="ECO:0007669"/>
    <property type="project" value="UniProtKB-EC"/>
</dbReference>
<feature type="compositionally biased region" description="Basic and acidic residues" evidence="12">
    <location>
        <begin position="65"/>
        <end position="77"/>
    </location>
</feature>
<dbReference type="InterPro" id="IPR036849">
    <property type="entry name" value="Enolase-like_C_sf"/>
</dbReference>
<protein>
    <recommendedName>
        <fullName evidence="4">Enolase</fullName>
        <ecNumber evidence="3">4.2.1.11</ecNumber>
    </recommendedName>
</protein>
<evidence type="ECO:0000256" key="8">
    <source>
        <dbReference type="ARBA" id="ARBA00023152"/>
    </source>
</evidence>
<evidence type="ECO:0000256" key="11">
    <source>
        <dbReference type="PIRSR" id="PIRSR001400-3"/>
    </source>
</evidence>
<evidence type="ECO:0000256" key="6">
    <source>
        <dbReference type="ARBA" id="ARBA00022723"/>
    </source>
</evidence>
<keyword evidence="7 11" id="KW-0460">Magnesium</keyword>
<evidence type="ECO:0000256" key="9">
    <source>
        <dbReference type="ARBA" id="ARBA00023239"/>
    </source>
</evidence>
<dbReference type="Gene3D" id="3.30.390.10">
    <property type="entry name" value="Enolase-like, N-terminal domain"/>
    <property type="match status" value="1"/>
</dbReference>
<dbReference type="SMART" id="SM01192">
    <property type="entry name" value="Enolase_C"/>
    <property type="match status" value="1"/>
</dbReference>
<comment type="cofactor">
    <cofactor evidence="11">
        <name>Mg(2+)</name>
        <dbReference type="ChEBI" id="CHEBI:18420"/>
    </cofactor>
    <text evidence="11">Mg(2+) is required for catalysis and for stabilizing the dimer.</text>
</comment>
<evidence type="ECO:0000259" key="13">
    <source>
        <dbReference type="SMART" id="SM01192"/>
    </source>
</evidence>
<comment type="caution">
    <text evidence="15">The sequence shown here is derived from an EMBL/GenBank/DDBJ whole genome shotgun (WGS) entry which is preliminary data.</text>
</comment>
<keyword evidence="5" id="KW-0964">Secreted</keyword>
<proteinExistence type="inferred from homology"/>
<keyword evidence="8" id="KW-0324">Glycolysis</keyword>
<evidence type="ECO:0000256" key="3">
    <source>
        <dbReference type="ARBA" id="ARBA00012058"/>
    </source>
</evidence>
<dbReference type="GO" id="GO:0000015">
    <property type="term" value="C:phosphopyruvate hydratase complex"/>
    <property type="evidence" value="ECO:0007669"/>
    <property type="project" value="InterPro"/>
</dbReference>
<dbReference type="EC" id="4.2.1.11" evidence="3"/>
<reference evidence="15" key="1">
    <citation type="journal article" date="2021" name="PeerJ">
        <title>Extensive microbial diversity within the chicken gut microbiome revealed by metagenomics and culture.</title>
        <authorList>
            <person name="Gilroy R."/>
            <person name="Ravi A."/>
            <person name="Getino M."/>
            <person name="Pursley I."/>
            <person name="Horton D.L."/>
            <person name="Alikhan N.F."/>
            <person name="Baker D."/>
            <person name="Gharbi K."/>
            <person name="Hall N."/>
            <person name="Watson M."/>
            <person name="Adriaenssens E.M."/>
            <person name="Foster-Nyarko E."/>
            <person name="Jarju S."/>
            <person name="Secka A."/>
            <person name="Antonio M."/>
            <person name="Oren A."/>
            <person name="Chaudhuri R.R."/>
            <person name="La Ragione R."/>
            <person name="Hildebrand F."/>
            <person name="Pallen M.J."/>
        </authorList>
    </citation>
    <scope>NUCLEOTIDE SEQUENCE</scope>
    <source>
        <strain evidence="15">ChiSjej5B23-15282</strain>
    </source>
</reference>
<dbReference type="InterPro" id="IPR020810">
    <property type="entry name" value="Enolase_C"/>
</dbReference>
<keyword evidence="9 15" id="KW-0456">Lyase</keyword>
<organism evidence="15 16">
    <name type="scientific">Candidatus Mediterraneibacter caccavium</name>
    <dbReference type="NCBI Taxonomy" id="2838661"/>
    <lineage>
        <taxon>Bacteria</taxon>
        <taxon>Bacillati</taxon>
        <taxon>Bacillota</taxon>
        <taxon>Clostridia</taxon>
        <taxon>Lachnospirales</taxon>
        <taxon>Lachnospiraceae</taxon>
        <taxon>Mediterraneibacter</taxon>
    </lineage>
</organism>
<dbReference type="SUPFAM" id="SSF51604">
    <property type="entry name" value="Enolase C-terminal domain-like"/>
    <property type="match status" value="1"/>
</dbReference>
<evidence type="ECO:0000256" key="1">
    <source>
        <dbReference type="ARBA" id="ARBA00005031"/>
    </source>
</evidence>
<comment type="pathway">
    <text evidence="1">Carbohydrate degradation; glycolysis; pyruvate from D-glyceraldehyde 3-phosphate: step 4/5.</text>
</comment>
<keyword evidence="6 11" id="KW-0479">Metal-binding</keyword>
<dbReference type="GO" id="GO:0000287">
    <property type="term" value="F:magnesium ion binding"/>
    <property type="evidence" value="ECO:0007669"/>
    <property type="project" value="InterPro"/>
</dbReference>
<evidence type="ECO:0000256" key="2">
    <source>
        <dbReference type="ARBA" id="ARBA00009604"/>
    </source>
</evidence>
<dbReference type="InterPro" id="IPR000941">
    <property type="entry name" value="Enolase"/>
</dbReference>
<dbReference type="InterPro" id="IPR029017">
    <property type="entry name" value="Enolase-like_N"/>
</dbReference>
<dbReference type="InterPro" id="IPR020811">
    <property type="entry name" value="Enolase_N"/>
</dbReference>
<feature type="region of interest" description="Disordered" evidence="12">
    <location>
        <begin position="41"/>
        <end position="77"/>
    </location>
</feature>
<comment type="catalytic activity">
    <reaction evidence="10">
        <text>(2R)-2-phosphoglycerate = phosphoenolpyruvate + H2O</text>
        <dbReference type="Rhea" id="RHEA:10164"/>
        <dbReference type="ChEBI" id="CHEBI:15377"/>
        <dbReference type="ChEBI" id="CHEBI:58289"/>
        <dbReference type="ChEBI" id="CHEBI:58702"/>
        <dbReference type="EC" id="4.2.1.11"/>
    </reaction>
    <physiologicalReaction direction="left-to-right" evidence="10">
        <dbReference type="Rhea" id="RHEA:10165"/>
    </physiologicalReaction>
</comment>
<dbReference type="Pfam" id="PF00113">
    <property type="entry name" value="Enolase_C"/>
    <property type="match status" value="1"/>
</dbReference>
<dbReference type="GO" id="GO:0006096">
    <property type="term" value="P:glycolytic process"/>
    <property type="evidence" value="ECO:0007669"/>
    <property type="project" value="UniProtKB-KW"/>
</dbReference>
<dbReference type="Proteomes" id="UP000824243">
    <property type="component" value="Unassembled WGS sequence"/>
</dbReference>
<dbReference type="Pfam" id="PF03952">
    <property type="entry name" value="Enolase_N"/>
    <property type="match status" value="1"/>
</dbReference>
<sequence>MERQLLIRDVYAREILDPAGNLTIETEVLAGEDAVGRASAPSGVFSGRYDTAGPREEGGPGGERYCQEQRSRDQHRRDQCCRDRGVREAAENINSRLADEIIGINVFCQDEIDRILTRAQRDAARSHMETNALLSISVAAARAACMALKLPLYRYLGGIQAVKMPAPVMNIINSGSCGSGTVGIRKFLIVPAGAGVPFCAQLQMCAEVYRSVETVLRERGYPAAVGEDGAFIADVAEAGEALRMIRDAAGRTGYRMGRELLFAIGAESSGIYDPQQQAYILGKGKNRPKTAEEMIKYYEELTAEFPVCSIADPLDREDWKGWQMLTERIGSRVQLAGGALFDADAERIRKGSRLGAANAVLIRLDRIPTLTEVVRVARTAQEAGYRVALACCPGETEDVFAADIAAALGIGQIWAGAPCHSEQTAKYNRLLRIGETLWQPGAAKEL</sequence>
<comment type="similarity">
    <text evidence="2">Belongs to the enolase family.</text>
</comment>
<dbReference type="SMART" id="SM01193">
    <property type="entry name" value="Enolase_N"/>
    <property type="match status" value="1"/>
</dbReference>
<evidence type="ECO:0000313" key="15">
    <source>
        <dbReference type="EMBL" id="HIX47688.1"/>
    </source>
</evidence>
<accession>A0A9D1VVR7</accession>
<dbReference type="AlphaFoldDB" id="A0A9D1VVR7"/>
<evidence type="ECO:0000256" key="7">
    <source>
        <dbReference type="ARBA" id="ARBA00022842"/>
    </source>
</evidence>
<dbReference type="PRINTS" id="PR00148">
    <property type="entry name" value="ENOLASE"/>
</dbReference>
<gene>
    <name evidence="15" type="primary">eno</name>
    <name evidence="15" type="ORF">H9981_01510</name>
</gene>
<dbReference type="PIRSF" id="PIRSF001400">
    <property type="entry name" value="Enolase"/>
    <property type="match status" value="1"/>
</dbReference>
<dbReference type="Gene3D" id="3.20.20.120">
    <property type="entry name" value="Enolase-like C-terminal domain"/>
    <property type="match status" value="1"/>
</dbReference>
<evidence type="ECO:0000256" key="10">
    <source>
        <dbReference type="ARBA" id="ARBA00048951"/>
    </source>
</evidence>
<evidence type="ECO:0000256" key="12">
    <source>
        <dbReference type="SAM" id="MobiDB-lite"/>
    </source>
</evidence>
<feature type="domain" description="Enolase C-terminal TIM barrel" evidence="13">
    <location>
        <begin position="161"/>
        <end position="440"/>
    </location>
</feature>
<dbReference type="EMBL" id="DXFA01000026">
    <property type="protein sequence ID" value="HIX47688.1"/>
    <property type="molecule type" value="Genomic_DNA"/>
</dbReference>
<dbReference type="SUPFAM" id="SSF54826">
    <property type="entry name" value="Enolase N-terminal domain-like"/>
    <property type="match status" value="1"/>
</dbReference>
<reference evidence="15" key="2">
    <citation type="submission" date="2021-04" db="EMBL/GenBank/DDBJ databases">
        <authorList>
            <person name="Gilroy R."/>
        </authorList>
    </citation>
    <scope>NUCLEOTIDE SEQUENCE</scope>
    <source>
        <strain evidence="15">ChiSjej5B23-15282</strain>
    </source>
</reference>